<accession>A0ACC3A9P8</accession>
<sequence length="402" mass="43438">MPGLISRSSKCRIGINGFGRIGRMVLRASLLRSDELEVCAINHTCASIDDVILLFTHDSTHGPLSRLIRDSVDIHGLPNGNLSINGREIALISERDIREIDWEALNVDYVAECTGKFRSVDQASTHVTRGRAKKVLISAPSPDAPTFVYKVNTPMYSPDTGSVVFSNASCTTNCLAPILKVMNEHFGVAQGFMTTVHASTQSQHVLDGYSKKDRRAGRSIMGNIIPTSTGAAAAISSVLPELTGKVTGMSVRVPTTNVSMVDLTICTETSTSLPEIMAVFQQAAGTVLSGVLSVEEEELVSSDFLGNGASAVIDAKASKQLNDRFFKIIAWYDNEWAYSCRLLDMLVFMANADAGIVQPTSEDNQDSVTTKSLVGVQVKERMAAEIPGRSRFTAQLMPSRKS</sequence>
<gene>
    <name evidence="1" type="ORF">H2198_004178</name>
</gene>
<evidence type="ECO:0000313" key="1">
    <source>
        <dbReference type="EMBL" id="KAJ9657650.1"/>
    </source>
</evidence>
<dbReference type="EMBL" id="JAPDRQ010000061">
    <property type="protein sequence ID" value="KAJ9657650.1"/>
    <property type="molecule type" value="Genomic_DNA"/>
</dbReference>
<reference evidence="1" key="1">
    <citation type="submission" date="2022-10" db="EMBL/GenBank/DDBJ databases">
        <title>Culturing micro-colonial fungi from biological soil crusts in the Mojave desert and describing Neophaeococcomyces mojavensis, and introducing the new genera and species Taxawa tesnikishii.</title>
        <authorList>
            <person name="Kurbessoian T."/>
            <person name="Stajich J.E."/>
        </authorList>
    </citation>
    <scope>NUCLEOTIDE SEQUENCE</scope>
    <source>
        <strain evidence="1">JES_112</strain>
    </source>
</reference>
<organism evidence="1 2">
    <name type="scientific">Neophaeococcomyces mojaviensis</name>
    <dbReference type="NCBI Taxonomy" id="3383035"/>
    <lineage>
        <taxon>Eukaryota</taxon>
        <taxon>Fungi</taxon>
        <taxon>Dikarya</taxon>
        <taxon>Ascomycota</taxon>
        <taxon>Pezizomycotina</taxon>
        <taxon>Eurotiomycetes</taxon>
        <taxon>Chaetothyriomycetidae</taxon>
        <taxon>Chaetothyriales</taxon>
        <taxon>Chaetothyriales incertae sedis</taxon>
        <taxon>Neophaeococcomyces</taxon>
    </lineage>
</organism>
<proteinExistence type="predicted"/>
<dbReference type="Proteomes" id="UP001172386">
    <property type="component" value="Unassembled WGS sequence"/>
</dbReference>
<comment type="caution">
    <text evidence="1">The sequence shown here is derived from an EMBL/GenBank/DDBJ whole genome shotgun (WGS) entry which is preliminary data.</text>
</comment>
<keyword evidence="2" id="KW-1185">Reference proteome</keyword>
<evidence type="ECO:0000313" key="2">
    <source>
        <dbReference type="Proteomes" id="UP001172386"/>
    </source>
</evidence>
<protein>
    <submittedName>
        <fullName evidence="1">Uncharacterized protein</fullName>
    </submittedName>
</protein>
<name>A0ACC3A9P8_9EURO</name>